<dbReference type="AlphaFoldDB" id="A0A0A9FPG5"/>
<dbReference type="EMBL" id="GBRH01187708">
    <property type="protein sequence ID" value="JAE10188.1"/>
    <property type="molecule type" value="Transcribed_RNA"/>
</dbReference>
<organism evidence="1">
    <name type="scientific">Arundo donax</name>
    <name type="common">Giant reed</name>
    <name type="synonym">Donax arundinaceus</name>
    <dbReference type="NCBI Taxonomy" id="35708"/>
    <lineage>
        <taxon>Eukaryota</taxon>
        <taxon>Viridiplantae</taxon>
        <taxon>Streptophyta</taxon>
        <taxon>Embryophyta</taxon>
        <taxon>Tracheophyta</taxon>
        <taxon>Spermatophyta</taxon>
        <taxon>Magnoliopsida</taxon>
        <taxon>Liliopsida</taxon>
        <taxon>Poales</taxon>
        <taxon>Poaceae</taxon>
        <taxon>PACMAD clade</taxon>
        <taxon>Arundinoideae</taxon>
        <taxon>Arundineae</taxon>
        <taxon>Arundo</taxon>
    </lineage>
</organism>
<reference evidence="1" key="1">
    <citation type="submission" date="2014-09" db="EMBL/GenBank/DDBJ databases">
        <authorList>
            <person name="Magalhaes I.L.F."/>
            <person name="Oliveira U."/>
            <person name="Santos F.R."/>
            <person name="Vidigal T.H.D.A."/>
            <person name="Brescovit A.D."/>
            <person name="Santos A.J."/>
        </authorList>
    </citation>
    <scope>NUCLEOTIDE SEQUENCE</scope>
    <source>
        <tissue evidence="1">Shoot tissue taken approximately 20 cm above the soil surface</tissue>
    </source>
</reference>
<sequence length="31" mass="3596">MANVIDLKNYLSSLYEKLQPMTLRVTHQSSD</sequence>
<proteinExistence type="predicted"/>
<accession>A0A0A9FPG5</accession>
<name>A0A0A9FPG5_ARUDO</name>
<protein>
    <submittedName>
        <fullName evidence="1">Uncharacterized protein</fullName>
    </submittedName>
</protein>
<reference evidence="1" key="2">
    <citation type="journal article" date="2015" name="Data Brief">
        <title>Shoot transcriptome of the giant reed, Arundo donax.</title>
        <authorList>
            <person name="Barrero R.A."/>
            <person name="Guerrero F.D."/>
            <person name="Moolhuijzen P."/>
            <person name="Goolsby J.A."/>
            <person name="Tidwell J."/>
            <person name="Bellgard S.E."/>
            <person name="Bellgard M.I."/>
        </authorList>
    </citation>
    <scope>NUCLEOTIDE SEQUENCE</scope>
    <source>
        <tissue evidence="1">Shoot tissue taken approximately 20 cm above the soil surface</tissue>
    </source>
</reference>
<evidence type="ECO:0000313" key="1">
    <source>
        <dbReference type="EMBL" id="JAE10188.1"/>
    </source>
</evidence>